<evidence type="ECO:0000256" key="3">
    <source>
        <dbReference type="ARBA" id="ARBA00036807"/>
    </source>
</evidence>
<dbReference type="GO" id="GO:0004438">
    <property type="term" value="F:phosphatidylinositol-3-phosphate phosphatase activity"/>
    <property type="evidence" value="ECO:0007669"/>
    <property type="project" value="UniProtKB-EC"/>
</dbReference>
<dbReference type="OrthoDB" id="405996at2759"/>
<name>A0A8S1GYF5_9PELO</name>
<organism evidence="9 10">
    <name type="scientific">Caenorhabditis auriculariae</name>
    <dbReference type="NCBI Taxonomy" id="2777116"/>
    <lineage>
        <taxon>Eukaryota</taxon>
        <taxon>Metazoa</taxon>
        <taxon>Ecdysozoa</taxon>
        <taxon>Nematoda</taxon>
        <taxon>Chromadorea</taxon>
        <taxon>Rhabditida</taxon>
        <taxon>Rhabditina</taxon>
        <taxon>Rhabditomorpha</taxon>
        <taxon>Rhabditoidea</taxon>
        <taxon>Rhabditidae</taxon>
        <taxon>Peloderinae</taxon>
        <taxon>Caenorhabditis</taxon>
    </lineage>
</organism>
<comment type="catalytic activity">
    <reaction evidence="3">
        <text>a 1,2-diacyl-sn-glycero-3-phospho-(1D-myo-inositol 4-phosphate) + H2O = a 1,2-diacyl-sn-glycero-3-phospho-(1D-myo-inositol) + phosphate</text>
        <dbReference type="Rhea" id="RHEA:55652"/>
        <dbReference type="ChEBI" id="CHEBI:15377"/>
        <dbReference type="ChEBI" id="CHEBI:43474"/>
        <dbReference type="ChEBI" id="CHEBI:57880"/>
        <dbReference type="ChEBI" id="CHEBI:58178"/>
    </reaction>
    <physiologicalReaction direction="left-to-right" evidence="3">
        <dbReference type="Rhea" id="RHEA:55653"/>
    </physiologicalReaction>
</comment>
<comment type="catalytic activity">
    <reaction evidence="2">
        <text>a 1,2-diacyl-sn-glycero-3-phospho-(1D-myo-inositol-3-phosphate) + H2O = a 1,2-diacyl-sn-glycero-3-phospho-(1D-myo-inositol) + phosphate</text>
        <dbReference type="Rhea" id="RHEA:12316"/>
        <dbReference type="ChEBI" id="CHEBI:15377"/>
        <dbReference type="ChEBI" id="CHEBI:43474"/>
        <dbReference type="ChEBI" id="CHEBI:57880"/>
        <dbReference type="ChEBI" id="CHEBI:58088"/>
        <dbReference type="EC" id="3.1.3.64"/>
    </reaction>
    <physiologicalReaction direction="left-to-right" evidence="2">
        <dbReference type="Rhea" id="RHEA:12317"/>
    </physiologicalReaction>
</comment>
<feature type="transmembrane region" description="Helical" evidence="7">
    <location>
        <begin position="530"/>
        <end position="550"/>
    </location>
</feature>
<feature type="domain" description="SAC" evidence="8">
    <location>
        <begin position="120"/>
        <end position="457"/>
    </location>
</feature>
<gene>
    <name evidence="9" type="ORF">CAUJ_LOCUS2059</name>
</gene>
<feature type="transmembrane region" description="Helical" evidence="7">
    <location>
        <begin position="557"/>
        <end position="574"/>
    </location>
</feature>
<sequence>MAENSSKDIYESFNLYIHPDKFFLEPRDLNGGSLSNNYLEIDRHTNAMKIGDIRETRIPIIDSEIKFIYGIVGTIPVVSGKINKHNVWEILQTELIAFKKTTLHLTEKQIRYNRLFSDMVTYVMAIGGFYYSTSLDITRTLQWLHENDGPTFRASSMADNASERFVWNGHLLKQIRATAGTERFCLPVMHGFFGQTRSTINNRTFKLTLISRRSIYRAGVRYYKRGVDVDGHAANFVETEQIVEFEGQNQDRHITSFVQIRGSIPLLWTQKPNLRWQPTPKMKPTDDQLAAFQKSFSWHRKHYGGKHVIVNLINQKGREKKIGSELERVCQQANIDFVRYQPFDFHKECHAGRWDRLSLLRDMLVPELHEFGYYYFDPKNSVGSGMQTGFFRTNCIDCLDRTNVVQAMLARVSLTTQLQKLGIISEDQRVETIPELEHVFKHLWADNGDQCSRQYAGTGALKADFTRLGRRTYYGAMNDGVNAVTRYFRNNFIDGYRQDAIDLFLGNFIIDNSNLPSALEVSLFSTNQNGVALIGAMCAMAMTVLCVLVAENVTATIFWLIVFFICLLFIFINGEEFVNAPKLKID</sequence>
<dbReference type="Pfam" id="PF02383">
    <property type="entry name" value="Syja_N"/>
    <property type="match status" value="1"/>
</dbReference>
<keyword evidence="10" id="KW-1185">Reference proteome</keyword>
<dbReference type="PANTHER" id="PTHR45662">
    <property type="entry name" value="PHOSPHATIDYLINOSITIDE PHOSPHATASE SAC1"/>
    <property type="match status" value="1"/>
</dbReference>
<reference evidence="9" key="1">
    <citation type="submission" date="2020-10" db="EMBL/GenBank/DDBJ databases">
        <authorList>
            <person name="Kikuchi T."/>
        </authorList>
    </citation>
    <scope>NUCLEOTIDE SEQUENCE</scope>
    <source>
        <strain evidence="9">NKZ352</strain>
    </source>
</reference>
<dbReference type="GO" id="GO:0043812">
    <property type="term" value="F:phosphatidylinositol-4-phosphate phosphatase activity"/>
    <property type="evidence" value="ECO:0007669"/>
    <property type="project" value="TreeGrafter"/>
</dbReference>
<dbReference type="PROSITE" id="PS50275">
    <property type="entry name" value="SAC"/>
    <property type="match status" value="1"/>
</dbReference>
<evidence type="ECO:0000256" key="1">
    <source>
        <dbReference type="ARBA" id="ARBA00013038"/>
    </source>
</evidence>
<evidence type="ECO:0000259" key="8">
    <source>
        <dbReference type="PROSITE" id="PS50275"/>
    </source>
</evidence>
<keyword evidence="7" id="KW-0812">Transmembrane</keyword>
<comment type="caution">
    <text evidence="9">The sequence shown here is derived from an EMBL/GenBank/DDBJ whole genome shotgun (WGS) entry which is preliminary data.</text>
</comment>
<evidence type="ECO:0000256" key="4">
    <source>
        <dbReference type="ARBA" id="ARBA00040795"/>
    </source>
</evidence>
<dbReference type="AlphaFoldDB" id="A0A8S1GYF5"/>
<evidence type="ECO:0000313" key="9">
    <source>
        <dbReference type="EMBL" id="CAD6186140.1"/>
    </source>
</evidence>
<keyword evidence="7" id="KW-0472">Membrane</keyword>
<dbReference type="InterPro" id="IPR002013">
    <property type="entry name" value="SAC_dom"/>
</dbReference>
<keyword evidence="7" id="KW-1133">Transmembrane helix</keyword>
<evidence type="ECO:0000256" key="7">
    <source>
        <dbReference type="SAM" id="Phobius"/>
    </source>
</evidence>
<evidence type="ECO:0000256" key="2">
    <source>
        <dbReference type="ARBA" id="ARBA00036631"/>
    </source>
</evidence>
<accession>A0A8S1GYF5</accession>
<evidence type="ECO:0000256" key="5">
    <source>
        <dbReference type="ARBA" id="ARBA00041396"/>
    </source>
</evidence>
<evidence type="ECO:0000256" key="6">
    <source>
        <dbReference type="ARBA" id="ARBA00041911"/>
    </source>
</evidence>
<dbReference type="EMBL" id="CAJGYM010000004">
    <property type="protein sequence ID" value="CAD6186140.1"/>
    <property type="molecule type" value="Genomic_DNA"/>
</dbReference>
<dbReference type="GO" id="GO:0005783">
    <property type="term" value="C:endoplasmic reticulum"/>
    <property type="evidence" value="ECO:0007669"/>
    <property type="project" value="TreeGrafter"/>
</dbReference>
<evidence type="ECO:0000313" key="10">
    <source>
        <dbReference type="Proteomes" id="UP000835052"/>
    </source>
</evidence>
<proteinExistence type="predicted"/>
<dbReference type="EC" id="3.1.3.64" evidence="1"/>
<dbReference type="GO" id="GO:0046856">
    <property type="term" value="P:phosphatidylinositol dephosphorylation"/>
    <property type="evidence" value="ECO:0007669"/>
    <property type="project" value="TreeGrafter"/>
</dbReference>
<dbReference type="Proteomes" id="UP000835052">
    <property type="component" value="Unassembled WGS sequence"/>
</dbReference>
<dbReference type="PANTHER" id="PTHR45662:SF2">
    <property type="entry name" value="PHOSPHATIDYLINOSITOL-3-PHOSPHATASE SAC1"/>
    <property type="match status" value="1"/>
</dbReference>
<protein>
    <recommendedName>
        <fullName evidence="4">Phosphatidylinositol-3-phosphatase SAC1</fullName>
        <ecNumber evidence="1">3.1.3.64</ecNumber>
    </recommendedName>
    <alternativeName>
        <fullName evidence="6">Phosphatidylinositol-4-phosphate phosphatase</fullName>
    </alternativeName>
    <alternativeName>
        <fullName evidence="5">Suppressor of actin mutations 1-like protein</fullName>
    </alternativeName>
</protein>